<dbReference type="PANTHER" id="PTHR46910">
    <property type="entry name" value="TRANSCRIPTION FACTOR PDR1"/>
    <property type="match status" value="1"/>
</dbReference>
<dbReference type="SMART" id="SM00906">
    <property type="entry name" value="Fungal_trans"/>
    <property type="match status" value="1"/>
</dbReference>
<dbReference type="PANTHER" id="PTHR46910:SF39">
    <property type="entry name" value="ZN(II)2CYS6 TRANSCRIPTION FACTOR (EUROFUNG)"/>
    <property type="match status" value="1"/>
</dbReference>
<dbReference type="InterPro" id="IPR005000">
    <property type="entry name" value="Aldolase/citrate-lyase_domain"/>
</dbReference>
<keyword evidence="6" id="KW-1185">Reference proteome</keyword>
<protein>
    <submittedName>
        <fullName evidence="5">Pyruvate/Phosphoenolpyruvate kinase</fullName>
    </submittedName>
</protein>
<dbReference type="GO" id="GO:0003677">
    <property type="term" value="F:DNA binding"/>
    <property type="evidence" value="ECO:0007669"/>
    <property type="project" value="InterPro"/>
</dbReference>
<evidence type="ECO:0000313" key="5">
    <source>
        <dbReference type="EMBL" id="KGO75807.1"/>
    </source>
</evidence>
<dbReference type="EMBL" id="JQGA01000430">
    <property type="protein sequence ID" value="KGO75807.1"/>
    <property type="molecule type" value="Genomic_DNA"/>
</dbReference>
<evidence type="ECO:0000256" key="3">
    <source>
        <dbReference type="SAM" id="MobiDB-lite"/>
    </source>
</evidence>
<dbReference type="GO" id="GO:0003700">
    <property type="term" value="F:DNA-binding transcription factor activity"/>
    <property type="evidence" value="ECO:0007669"/>
    <property type="project" value="InterPro"/>
</dbReference>
<dbReference type="Gene3D" id="3.20.20.60">
    <property type="entry name" value="Phosphoenolpyruvate-binding domains"/>
    <property type="match status" value="1"/>
</dbReference>
<dbReference type="OMA" id="WESLHIF"/>
<keyword evidence="1" id="KW-0479">Metal-binding</keyword>
<accession>A0A0A2L6T6</accession>
<keyword evidence="2" id="KW-0539">Nucleus</keyword>
<evidence type="ECO:0000256" key="1">
    <source>
        <dbReference type="ARBA" id="ARBA00022723"/>
    </source>
</evidence>
<reference evidence="5 6" key="1">
    <citation type="journal article" date="2015" name="Mol. Plant Microbe Interact.">
        <title>Genome, transcriptome, and functional analyses of Penicillium expansum provide new insights into secondary metabolism and pathogenicity.</title>
        <authorList>
            <person name="Ballester A.R."/>
            <person name="Marcet-Houben M."/>
            <person name="Levin E."/>
            <person name="Sela N."/>
            <person name="Selma-Lazaro C."/>
            <person name="Carmona L."/>
            <person name="Wisniewski M."/>
            <person name="Droby S."/>
            <person name="Gonzalez-Candelas L."/>
            <person name="Gabaldon T."/>
        </authorList>
    </citation>
    <scope>NUCLEOTIDE SEQUENCE [LARGE SCALE GENOMIC DNA]</scope>
    <source>
        <strain evidence="5 6">PHI-1</strain>
    </source>
</reference>
<proteinExistence type="predicted"/>
<evidence type="ECO:0000259" key="4">
    <source>
        <dbReference type="SMART" id="SM00906"/>
    </source>
</evidence>
<feature type="region of interest" description="Disordered" evidence="3">
    <location>
        <begin position="25"/>
        <end position="54"/>
    </location>
</feature>
<feature type="region of interest" description="Disordered" evidence="3">
    <location>
        <begin position="80"/>
        <end position="100"/>
    </location>
</feature>
<dbReference type="OrthoDB" id="3266505at2759"/>
<comment type="caution">
    <text evidence="5">The sequence shown here is derived from an EMBL/GenBank/DDBJ whole genome shotgun (WGS) entry which is preliminary data.</text>
</comment>
<evidence type="ECO:0000256" key="2">
    <source>
        <dbReference type="ARBA" id="ARBA00023242"/>
    </source>
</evidence>
<sequence>MRKERVVTIPESYVRRLESEIAQLRQPSRDNQRAVTHASDQLTTPLSNGSQEQGVLPERLIENSTTEYFVRKLKGVYSTPTQEKSGVSPFPTTSTPDVSEFHNNEIQSTTSNYTYIPLEYDNSQPKVLVKLPPHSYALYLLGQFESFMGCDYHWYQKKRFRARINGIYDPSQSQAIERTWLCCFSVVLALGDSYNDNIAPSFLIDNRTGFSTNAAATTDSEQATPRGIEFFKQGLLLLRPSYEEPTIEQVEALNLITFYCYSLNRRKTAYAYAGMALRLAMLLGLSKPQRQMSPLEQEHCKRIWWTTICMDVMTCTELSLTPTHAFDEDSIDFPDNSQLSADDAEEFSDPQYLTAQVKLCRIKYQIIKQVFELRLGNAVEAQALIEPCLQALNNWRLEFSPTLVFAEEGGFSDETLAFLPMRTIASLLLRYNQSSNIFTAKFGFWESLHIFSSLTVHVISGFLMEKQPAAFAGARTNAPYSPVRSLLGEMARVGNAASKDHERMIQDIEDLFTETPSNTDLTEGIEDLICTAALLIDITPFVRVPYQCGNGFVQRVLDGGAMGVVFPHIHNKGDAEAAVGILKYSPQGFRSMTGQLPVFGLRSTSVKTIIEETNAHASTVLLMIETNDSIENVDDIAAVDGVDVLLIGSNDLAIELGVPGQFESTEFRDALEKVSQSCQKHRKISGLAGIYNVPEIQDWALNTLGARFILAQQDSGLIAGAGKKCADVLYRIYKQ</sequence>
<dbReference type="GO" id="GO:0008270">
    <property type="term" value="F:zinc ion binding"/>
    <property type="evidence" value="ECO:0007669"/>
    <property type="project" value="InterPro"/>
</dbReference>
<dbReference type="InterPro" id="IPR040442">
    <property type="entry name" value="Pyrv_kinase-like_dom_sf"/>
</dbReference>
<dbReference type="CDD" id="cd12148">
    <property type="entry name" value="fungal_TF_MHR"/>
    <property type="match status" value="1"/>
</dbReference>
<dbReference type="InterPro" id="IPR007219">
    <property type="entry name" value="XnlR_reg_dom"/>
</dbReference>
<dbReference type="InterPro" id="IPR050987">
    <property type="entry name" value="AtrR-like"/>
</dbReference>
<organism evidence="5 6">
    <name type="scientific">Penicillium italicum</name>
    <name type="common">Blue mold</name>
    <dbReference type="NCBI Taxonomy" id="40296"/>
    <lineage>
        <taxon>Eukaryota</taxon>
        <taxon>Fungi</taxon>
        <taxon>Dikarya</taxon>
        <taxon>Ascomycota</taxon>
        <taxon>Pezizomycotina</taxon>
        <taxon>Eurotiomycetes</taxon>
        <taxon>Eurotiomycetidae</taxon>
        <taxon>Eurotiales</taxon>
        <taxon>Aspergillaceae</taxon>
        <taxon>Penicillium</taxon>
    </lineage>
</organism>
<dbReference type="PhylomeDB" id="A0A0A2L6T6"/>
<feature type="compositionally biased region" description="Polar residues" evidence="3">
    <location>
        <begin position="38"/>
        <end position="53"/>
    </location>
</feature>
<feature type="domain" description="Xylanolytic transcriptional activator regulatory" evidence="4">
    <location>
        <begin position="269"/>
        <end position="340"/>
    </location>
</feature>
<dbReference type="InterPro" id="IPR015813">
    <property type="entry name" value="Pyrv/PenolPyrv_kinase-like_dom"/>
</dbReference>
<dbReference type="Pfam" id="PF04082">
    <property type="entry name" value="Fungal_trans"/>
    <property type="match status" value="1"/>
</dbReference>
<gene>
    <name evidence="5" type="ORF">PITC_033910</name>
</gene>
<dbReference type="SUPFAM" id="SSF51621">
    <property type="entry name" value="Phosphoenolpyruvate/pyruvate domain"/>
    <property type="match status" value="1"/>
</dbReference>
<dbReference type="AlphaFoldDB" id="A0A0A2L6T6"/>
<dbReference type="Pfam" id="PF03328">
    <property type="entry name" value="HpcH_HpaI"/>
    <property type="match status" value="1"/>
</dbReference>
<dbReference type="GO" id="GO:0016301">
    <property type="term" value="F:kinase activity"/>
    <property type="evidence" value="ECO:0007669"/>
    <property type="project" value="UniProtKB-KW"/>
</dbReference>
<dbReference type="Proteomes" id="UP000030104">
    <property type="component" value="Unassembled WGS sequence"/>
</dbReference>
<dbReference type="HOGENOM" id="CLU_377267_0_0_1"/>
<feature type="compositionally biased region" description="Polar residues" evidence="3">
    <location>
        <begin position="80"/>
        <end position="97"/>
    </location>
</feature>
<dbReference type="GO" id="GO:0006351">
    <property type="term" value="P:DNA-templated transcription"/>
    <property type="evidence" value="ECO:0007669"/>
    <property type="project" value="InterPro"/>
</dbReference>
<name>A0A0A2L6T6_PENIT</name>
<keyword evidence="5" id="KW-0670">Pyruvate</keyword>
<keyword evidence="5" id="KW-0808">Transferase</keyword>
<dbReference type="STRING" id="40296.A0A0A2L6T6"/>
<keyword evidence="5" id="KW-0418">Kinase</keyword>
<evidence type="ECO:0000313" key="6">
    <source>
        <dbReference type="Proteomes" id="UP000030104"/>
    </source>
</evidence>